<dbReference type="Gene3D" id="3.40.630.30">
    <property type="match status" value="1"/>
</dbReference>
<protein>
    <submittedName>
        <fullName evidence="2">GNAT family N-acetyltransferase</fullName>
    </submittedName>
</protein>
<gene>
    <name evidence="2" type="ORF">GCM10023205_70250</name>
</gene>
<proteinExistence type="predicted"/>
<dbReference type="EMBL" id="BAABHS010000036">
    <property type="protein sequence ID" value="GAA4989111.1"/>
    <property type="molecule type" value="Genomic_DNA"/>
</dbReference>
<dbReference type="InterPro" id="IPR051531">
    <property type="entry name" value="N-acetyltransferase"/>
</dbReference>
<dbReference type="Pfam" id="PF13302">
    <property type="entry name" value="Acetyltransf_3"/>
    <property type="match status" value="1"/>
</dbReference>
<dbReference type="InterPro" id="IPR016181">
    <property type="entry name" value="Acyl_CoA_acyltransferase"/>
</dbReference>
<sequence>MTSHEPARFAAEVIRTPRLDLTPLSVDDADVMAVVLADPALHAYIGGTPESPEELGVRYRRLAAGSPDPGISWLNWIVRLRDEGCATGFVQATVDGRSLTAELAWVIGTPWQGRGIAREAAVGLVGRLGDLGIRAVVAHIHPEHRASAAVAEAAGLSATEVLEDGEVRWVGKVERRMR</sequence>
<organism evidence="2 3">
    <name type="scientific">Yinghuangia aomiensis</name>
    <dbReference type="NCBI Taxonomy" id="676205"/>
    <lineage>
        <taxon>Bacteria</taxon>
        <taxon>Bacillati</taxon>
        <taxon>Actinomycetota</taxon>
        <taxon>Actinomycetes</taxon>
        <taxon>Kitasatosporales</taxon>
        <taxon>Streptomycetaceae</taxon>
        <taxon>Yinghuangia</taxon>
    </lineage>
</organism>
<evidence type="ECO:0000313" key="3">
    <source>
        <dbReference type="Proteomes" id="UP001500466"/>
    </source>
</evidence>
<dbReference type="PANTHER" id="PTHR43792:SF16">
    <property type="entry name" value="N-ACETYLTRANSFERASE DOMAIN-CONTAINING PROTEIN"/>
    <property type="match status" value="1"/>
</dbReference>
<dbReference type="RefSeq" id="WP_345679861.1">
    <property type="nucleotide sequence ID" value="NZ_BAABHS010000036.1"/>
</dbReference>
<dbReference type="SUPFAM" id="SSF55729">
    <property type="entry name" value="Acyl-CoA N-acyltransferases (Nat)"/>
    <property type="match status" value="1"/>
</dbReference>
<reference evidence="3" key="1">
    <citation type="journal article" date="2019" name="Int. J. Syst. Evol. Microbiol.">
        <title>The Global Catalogue of Microorganisms (GCM) 10K type strain sequencing project: providing services to taxonomists for standard genome sequencing and annotation.</title>
        <authorList>
            <consortium name="The Broad Institute Genomics Platform"/>
            <consortium name="The Broad Institute Genome Sequencing Center for Infectious Disease"/>
            <person name="Wu L."/>
            <person name="Ma J."/>
        </authorList>
    </citation>
    <scope>NUCLEOTIDE SEQUENCE [LARGE SCALE GENOMIC DNA]</scope>
    <source>
        <strain evidence="3">JCM 17986</strain>
    </source>
</reference>
<dbReference type="InterPro" id="IPR000182">
    <property type="entry name" value="GNAT_dom"/>
</dbReference>
<feature type="domain" description="N-acetyltransferase" evidence="1">
    <location>
        <begin position="19"/>
        <end position="178"/>
    </location>
</feature>
<name>A0ABP9I681_9ACTN</name>
<keyword evidence="3" id="KW-1185">Reference proteome</keyword>
<dbReference type="PROSITE" id="PS51186">
    <property type="entry name" value="GNAT"/>
    <property type="match status" value="1"/>
</dbReference>
<dbReference type="PANTHER" id="PTHR43792">
    <property type="entry name" value="GNAT FAMILY, PUTATIVE (AFU_ORTHOLOGUE AFUA_3G00765)-RELATED-RELATED"/>
    <property type="match status" value="1"/>
</dbReference>
<evidence type="ECO:0000313" key="2">
    <source>
        <dbReference type="EMBL" id="GAA4989111.1"/>
    </source>
</evidence>
<comment type="caution">
    <text evidence="2">The sequence shown here is derived from an EMBL/GenBank/DDBJ whole genome shotgun (WGS) entry which is preliminary data.</text>
</comment>
<accession>A0ABP9I681</accession>
<dbReference type="Proteomes" id="UP001500466">
    <property type="component" value="Unassembled WGS sequence"/>
</dbReference>
<evidence type="ECO:0000259" key="1">
    <source>
        <dbReference type="PROSITE" id="PS51186"/>
    </source>
</evidence>